<organism evidence="3 4">
    <name type="scientific">Serinicoccus hydrothermalis</name>
    <dbReference type="NCBI Taxonomy" id="1758689"/>
    <lineage>
        <taxon>Bacteria</taxon>
        <taxon>Bacillati</taxon>
        <taxon>Actinomycetota</taxon>
        <taxon>Actinomycetes</taxon>
        <taxon>Micrococcales</taxon>
        <taxon>Ornithinimicrobiaceae</taxon>
        <taxon>Serinicoccus</taxon>
    </lineage>
</organism>
<feature type="compositionally biased region" description="Low complexity" evidence="2">
    <location>
        <begin position="145"/>
        <end position="159"/>
    </location>
</feature>
<sequence length="589" mass="63902">MAVLAVPAREATTVSEQTPTPTEPEESAAEPQVAATQDVEPQPAPEAPAGTQEEPDPQPTAEPEPEPEAESTPEAAPEPQPEAVAQADSEAAPEPQPEAVAQADSEAAPEPQPEAVAQADSEAAPEPEATPQPEAAPRPKPSAPSPAMFAARKAAPRPAAGGGAPTPEPHPDPSESMKHGRVGEDGTVFVVAADGSEREVGSYPGATPDEALAYFARKYDEMLASADLLKARLAGTEVSAHDARQSLAHLKEQIGEAHVVGDLAALSAVVKHLEEDVKVRSRTEQEERLKAKAEAAQEREKLVLEAEKLAGTEPAKVQWKQSSARVRALLDEWKAHQRSGPRLDKELENALWQRFSHARSDFDKMRKNWFAQLDEEHASAKGTKERLVREAETLSTSKDWGATAGAFKRLMQDWKRAGRASRADDDALWARFKAAQDSFFDAKDEVVAAEEAEFTENLKVKEGLLQEAEALAVDEGRLDQTKAELRKIQDRWDAAGKVPRADIKRVENRLRAVEQKVRDIEDSQWKRTDPELNARAQSMVDQLERAVQGLEADLAAAQAAGEEKKAQDLEAELSTKKLWLSSARGGLGR</sequence>
<accession>A0A1B1N8U5</accession>
<dbReference type="Pfam" id="PF03993">
    <property type="entry name" value="DUF349"/>
    <property type="match status" value="3"/>
</dbReference>
<dbReference type="AlphaFoldDB" id="A0A1B1N8U5"/>
<dbReference type="Proteomes" id="UP000092482">
    <property type="component" value="Chromosome"/>
</dbReference>
<keyword evidence="4" id="KW-1185">Reference proteome</keyword>
<evidence type="ECO:0000256" key="2">
    <source>
        <dbReference type="SAM" id="MobiDB-lite"/>
    </source>
</evidence>
<evidence type="ECO:0000313" key="4">
    <source>
        <dbReference type="Proteomes" id="UP000092482"/>
    </source>
</evidence>
<dbReference type="STRING" id="1758689.SGUI_0438"/>
<evidence type="ECO:0000256" key="1">
    <source>
        <dbReference type="SAM" id="Coils"/>
    </source>
</evidence>
<dbReference type="InterPro" id="IPR007139">
    <property type="entry name" value="DUF349"/>
</dbReference>
<feature type="region of interest" description="Disordered" evidence="2">
    <location>
        <begin position="1"/>
        <end position="186"/>
    </location>
</feature>
<feature type="compositionally biased region" description="Pro residues" evidence="2">
    <location>
        <begin position="128"/>
        <end position="144"/>
    </location>
</feature>
<evidence type="ECO:0000313" key="3">
    <source>
        <dbReference type="EMBL" id="ANS77834.1"/>
    </source>
</evidence>
<dbReference type="OrthoDB" id="5422202at2"/>
<dbReference type="PATRIC" id="fig|1758689.4.peg.442"/>
<dbReference type="EMBL" id="CP014989">
    <property type="protein sequence ID" value="ANS77834.1"/>
    <property type="molecule type" value="Genomic_DNA"/>
</dbReference>
<feature type="compositionally biased region" description="Basic and acidic residues" evidence="2">
    <location>
        <begin position="169"/>
        <end position="184"/>
    </location>
</feature>
<proteinExistence type="predicted"/>
<keyword evidence="1" id="KW-0175">Coiled coil</keyword>
<feature type="coiled-coil region" evidence="1">
    <location>
        <begin position="471"/>
        <end position="572"/>
    </location>
</feature>
<feature type="compositionally biased region" description="Low complexity" evidence="2">
    <location>
        <begin position="72"/>
        <end position="127"/>
    </location>
</feature>
<protein>
    <submittedName>
        <fullName evidence="3">ATPase involved in DNA repair</fullName>
    </submittedName>
</protein>
<reference evidence="3 4" key="1">
    <citation type="submission" date="2016-03" db="EMBL/GenBank/DDBJ databases">
        <title>Shallow-sea hydrothermal system.</title>
        <authorList>
            <person name="Tang K."/>
        </authorList>
    </citation>
    <scope>NUCLEOTIDE SEQUENCE [LARGE SCALE GENOMIC DNA]</scope>
    <source>
        <strain evidence="3 4">JLT9</strain>
    </source>
</reference>
<gene>
    <name evidence="3" type="ORF">SGUI_0438</name>
</gene>
<name>A0A1B1N8U5_9MICO</name>
<dbReference type="KEGG" id="serj:SGUI_0438"/>